<organism evidence="2">
    <name type="scientific">Chlamydomonas euryale</name>
    <dbReference type="NCBI Taxonomy" id="1486919"/>
    <lineage>
        <taxon>Eukaryota</taxon>
        <taxon>Viridiplantae</taxon>
        <taxon>Chlorophyta</taxon>
        <taxon>core chlorophytes</taxon>
        <taxon>Chlorophyceae</taxon>
        <taxon>CS clade</taxon>
        <taxon>Chlamydomonadales</taxon>
        <taxon>Chlamydomonadaceae</taxon>
        <taxon>Chlamydomonas</taxon>
    </lineage>
</organism>
<dbReference type="EMBL" id="HBEC01034065">
    <property type="protein sequence ID" value="CAD8300961.1"/>
    <property type="molecule type" value="Transcribed_RNA"/>
</dbReference>
<accession>A0A7R9VNJ6</accession>
<reference evidence="2" key="1">
    <citation type="submission" date="2021-01" db="EMBL/GenBank/DDBJ databases">
        <authorList>
            <person name="Corre E."/>
            <person name="Pelletier E."/>
            <person name="Niang G."/>
            <person name="Scheremetjew M."/>
            <person name="Finn R."/>
            <person name="Kale V."/>
            <person name="Holt S."/>
            <person name="Cochrane G."/>
            <person name="Meng A."/>
            <person name="Brown T."/>
            <person name="Cohen L."/>
        </authorList>
    </citation>
    <scope>NUCLEOTIDE SEQUENCE</scope>
    <source>
        <strain evidence="2">CCMP219</strain>
    </source>
</reference>
<evidence type="ECO:0000313" key="2">
    <source>
        <dbReference type="EMBL" id="CAD8300961.1"/>
    </source>
</evidence>
<gene>
    <name evidence="2" type="ORF">CEUR00632_LOCUS15820</name>
</gene>
<feature type="region of interest" description="Disordered" evidence="1">
    <location>
        <begin position="32"/>
        <end position="63"/>
    </location>
</feature>
<feature type="compositionally biased region" description="Basic and acidic residues" evidence="1">
    <location>
        <begin position="35"/>
        <end position="49"/>
    </location>
</feature>
<sequence length="138" mass="15681">MTTNVRRVKEECEKRLAAAYKHYEAKVWTQGDTNGVDRSRRGRSADKRSSHAVLPHPFTPFHTPTHRVLQGPITPAKLPQVMLLTGISDFHKIEAELAKTRKDGDADVSLERAMELMWHGITAQQWLEMTNLPPVLDD</sequence>
<proteinExistence type="predicted"/>
<name>A0A7R9VNJ6_9CHLO</name>
<dbReference type="AlphaFoldDB" id="A0A7R9VNJ6"/>
<evidence type="ECO:0000256" key="1">
    <source>
        <dbReference type="SAM" id="MobiDB-lite"/>
    </source>
</evidence>
<protein>
    <submittedName>
        <fullName evidence="2">Uncharacterized protein</fullName>
    </submittedName>
</protein>